<dbReference type="GO" id="GO:0008270">
    <property type="term" value="F:zinc ion binding"/>
    <property type="evidence" value="ECO:0007669"/>
    <property type="project" value="UniProtKB-UniRule"/>
</dbReference>
<evidence type="ECO:0000256" key="8">
    <source>
        <dbReference type="ARBA" id="ARBA00022723"/>
    </source>
</evidence>
<proteinExistence type="inferred from homology"/>
<dbReference type="Proteomes" id="UP000297948">
    <property type="component" value="Unassembled WGS sequence"/>
</dbReference>
<evidence type="ECO:0000259" key="15">
    <source>
        <dbReference type="Pfam" id="PF11838"/>
    </source>
</evidence>
<keyword evidence="8" id="KW-0479">Metal-binding</keyword>
<evidence type="ECO:0000256" key="2">
    <source>
        <dbReference type="ARBA" id="ARBA00001947"/>
    </source>
</evidence>
<feature type="domain" description="Aminopeptidase N-like N-terminal" evidence="16">
    <location>
        <begin position="158"/>
        <end position="229"/>
    </location>
</feature>
<comment type="caution">
    <text evidence="17">The sequence shown here is derived from an EMBL/GenBank/DDBJ whole genome shotgun (WGS) entry which is preliminary data.</text>
</comment>
<dbReference type="GO" id="GO:0006508">
    <property type="term" value="P:proteolysis"/>
    <property type="evidence" value="ECO:0007669"/>
    <property type="project" value="UniProtKB-UniRule"/>
</dbReference>
<dbReference type="SUPFAM" id="SSF55486">
    <property type="entry name" value="Metalloproteases ('zincins'), catalytic domain"/>
    <property type="match status" value="1"/>
</dbReference>
<evidence type="ECO:0000256" key="9">
    <source>
        <dbReference type="ARBA" id="ARBA00022801"/>
    </source>
</evidence>
<organism evidence="17 18">
    <name type="scientific">Streptomyces palmae</name>
    <dbReference type="NCBI Taxonomy" id="1701085"/>
    <lineage>
        <taxon>Bacteria</taxon>
        <taxon>Bacillati</taxon>
        <taxon>Actinomycetota</taxon>
        <taxon>Actinomycetes</taxon>
        <taxon>Kitasatosporales</taxon>
        <taxon>Streptomycetaceae</taxon>
        <taxon>Streptomyces</taxon>
    </lineage>
</organism>
<dbReference type="GO" id="GO:0005615">
    <property type="term" value="C:extracellular space"/>
    <property type="evidence" value="ECO:0007669"/>
    <property type="project" value="TreeGrafter"/>
</dbReference>
<dbReference type="Pfam" id="PF17900">
    <property type="entry name" value="Peptidase_M1_N"/>
    <property type="match status" value="1"/>
</dbReference>
<evidence type="ECO:0000256" key="4">
    <source>
        <dbReference type="ARBA" id="ARBA00012564"/>
    </source>
</evidence>
<evidence type="ECO:0000256" key="7">
    <source>
        <dbReference type="ARBA" id="ARBA00022670"/>
    </source>
</evidence>
<evidence type="ECO:0000259" key="14">
    <source>
        <dbReference type="Pfam" id="PF01433"/>
    </source>
</evidence>
<dbReference type="OrthoDB" id="100605at2"/>
<dbReference type="InterPro" id="IPR042097">
    <property type="entry name" value="Aminopeptidase_N-like_N_sf"/>
</dbReference>
<feature type="domain" description="ERAP1-like C-terminal" evidence="15">
    <location>
        <begin position="567"/>
        <end position="875"/>
    </location>
</feature>
<dbReference type="PANTHER" id="PTHR11533">
    <property type="entry name" value="PROTEASE M1 ZINC METALLOPROTEASE"/>
    <property type="match status" value="1"/>
</dbReference>
<dbReference type="SUPFAM" id="SSF63737">
    <property type="entry name" value="Leukotriene A4 hydrolase N-terminal domain"/>
    <property type="match status" value="1"/>
</dbReference>
<evidence type="ECO:0000256" key="3">
    <source>
        <dbReference type="ARBA" id="ARBA00010136"/>
    </source>
</evidence>
<dbReference type="RefSeq" id="WP_135336948.1">
    <property type="nucleotide sequence ID" value="NZ_SRID01000003.1"/>
</dbReference>
<dbReference type="PANTHER" id="PTHR11533:SF174">
    <property type="entry name" value="PUROMYCIN-SENSITIVE AMINOPEPTIDASE-RELATED"/>
    <property type="match status" value="1"/>
</dbReference>
<dbReference type="NCBIfam" id="TIGR02412">
    <property type="entry name" value="pepN_strep_liv"/>
    <property type="match status" value="1"/>
</dbReference>
<sequence>MTHTVALECSDFLARYGPTSQAISCIRREEPPAVRSTLSAGGRNAPRQDRLAELRSDIRKLYTAGSPQDGESMPWRRPSEPSRSTWPGTPAGPSGVQVASRVHGIELNGRALDPAVCWTGSRILLHDLGEDNELRVTADCPYAASGEGLQRTVDPDGTVHLHTQFEVCAARRVFAVFDQPDLKAPLRLTVTAPDHWEVFSNSPTPRPRPAGPSTARWSFPATPPLPSYVMALVAGPFQVYRSQAVVRGRAIPLALAARASLLEASEVGEILEVTQRGIEYFSTVFGQEYPFAKHDQIFVPDLVPTAMENAGCVTLGEELLPHPRATEALRERRAETVLHELAHMWFGNLVTMNWWDDLWLKEAFATYWAAAAQAETVGHRRVWATFANGKKAAAYQQDALPTARAVCAPVPDTARAATAFDGITYAKGAAVLRQLAAAIGPEDFQAGIRRYFTRHRWGNADLQDFLAAMDHDRADGLAGWSEQWFRTPGHTTVRPDFDLDENGGYSRFAIRQEPGTAPAPLRDHRLAIGCYHLVDGHLVRTDRIETTIAGAHTEVPGMRGRRQPDLLLLNDDDLTYAQARFDERSLTTLREHIGDLSDQLARALCWGTCWNMVYNAEFAARAYVRMALSVLDREPDTALRELLRLRVAAAVERLVHPSWLRTGRRLLADTAHRLALAADAGSDHQLGWVRTMADAAVTRGQTAFLCDLLHHVQALPGLVLDAGLRWTLLRTLVVNGHAGTAEIEEELRRDQSAAGRLHALGVRAARPEPAAKEAAWQQLVSGSELPLPLVTALVGGFQTIPVGGHELLEGYAARYFEVIGELWDRHPYGVARRLAHGLYPRPPVGQRVLDLTERFLLRPDLAPGLRETVGNAGQTMARCLDAQATDLRSWQAHLPKPADSVVRLAFRPGAAR</sequence>
<dbReference type="GO" id="GO:0070006">
    <property type="term" value="F:metalloaminopeptidase activity"/>
    <property type="evidence" value="ECO:0007669"/>
    <property type="project" value="TreeGrafter"/>
</dbReference>
<evidence type="ECO:0000313" key="17">
    <source>
        <dbReference type="EMBL" id="TGB19156.1"/>
    </source>
</evidence>
<feature type="domain" description="Peptidase M1 membrane alanine aminopeptidase" evidence="14">
    <location>
        <begin position="271"/>
        <end position="475"/>
    </location>
</feature>
<dbReference type="Gene3D" id="2.60.40.1730">
    <property type="entry name" value="tricorn interacting facor f3 domain"/>
    <property type="match status" value="1"/>
</dbReference>
<evidence type="ECO:0000256" key="12">
    <source>
        <dbReference type="NCBIfam" id="TIGR02412"/>
    </source>
</evidence>
<accession>A0A4Z0HGF7</accession>
<keyword evidence="11" id="KW-0482">Metalloprotease</keyword>
<dbReference type="EC" id="3.4.11.2" evidence="4 12"/>
<dbReference type="InterPro" id="IPR001930">
    <property type="entry name" value="Peptidase_M1"/>
</dbReference>
<dbReference type="InterPro" id="IPR050344">
    <property type="entry name" value="Peptidase_M1_aminopeptidases"/>
</dbReference>
<keyword evidence="10" id="KW-0862">Zinc</keyword>
<evidence type="ECO:0000256" key="13">
    <source>
        <dbReference type="SAM" id="MobiDB-lite"/>
    </source>
</evidence>
<dbReference type="Pfam" id="PF11838">
    <property type="entry name" value="ERAP1_C"/>
    <property type="match status" value="1"/>
</dbReference>
<dbReference type="Gene3D" id="1.10.390.10">
    <property type="entry name" value="Neutral Protease Domain 2"/>
    <property type="match status" value="1"/>
</dbReference>
<dbReference type="EMBL" id="SRID01000003">
    <property type="protein sequence ID" value="TGB19156.1"/>
    <property type="molecule type" value="Genomic_DNA"/>
</dbReference>
<dbReference type="GO" id="GO:0005737">
    <property type="term" value="C:cytoplasm"/>
    <property type="evidence" value="ECO:0007669"/>
    <property type="project" value="TreeGrafter"/>
</dbReference>
<evidence type="ECO:0000256" key="5">
    <source>
        <dbReference type="ARBA" id="ARBA00015611"/>
    </source>
</evidence>
<evidence type="ECO:0000313" key="18">
    <source>
        <dbReference type="Proteomes" id="UP000297948"/>
    </source>
</evidence>
<evidence type="ECO:0000256" key="10">
    <source>
        <dbReference type="ARBA" id="ARBA00022833"/>
    </source>
</evidence>
<dbReference type="InterPro" id="IPR024571">
    <property type="entry name" value="ERAP1-like_C_dom"/>
</dbReference>
<reference evidence="17 18" key="1">
    <citation type="submission" date="2019-03" db="EMBL/GenBank/DDBJ databases">
        <authorList>
            <person name="Gonzalez-Pimentel J.L."/>
        </authorList>
    </citation>
    <scope>NUCLEOTIDE SEQUENCE [LARGE SCALE GENOMIC DNA]</scope>
    <source>
        <strain evidence="17 18">JCM 31289</strain>
    </source>
</reference>
<dbReference type="AlphaFoldDB" id="A0A4Z0HGF7"/>
<dbReference type="CDD" id="cd09602">
    <property type="entry name" value="M1_APN"/>
    <property type="match status" value="1"/>
</dbReference>
<evidence type="ECO:0000256" key="6">
    <source>
        <dbReference type="ARBA" id="ARBA00022438"/>
    </source>
</evidence>
<dbReference type="InterPro" id="IPR027268">
    <property type="entry name" value="Peptidase_M4/M1_CTD_sf"/>
</dbReference>
<comment type="cofactor">
    <cofactor evidence="2">
        <name>Zn(2+)</name>
        <dbReference type="ChEBI" id="CHEBI:29105"/>
    </cofactor>
</comment>
<evidence type="ECO:0000259" key="16">
    <source>
        <dbReference type="Pfam" id="PF17900"/>
    </source>
</evidence>
<feature type="region of interest" description="Disordered" evidence="13">
    <location>
        <begin position="62"/>
        <end position="95"/>
    </location>
</feature>
<protein>
    <recommendedName>
        <fullName evidence="5 12">Aminopeptidase N</fullName>
        <ecNumber evidence="4 12">3.4.11.2</ecNumber>
    </recommendedName>
</protein>
<comment type="similarity">
    <text evidence="3">Belongs to the peptidase M1 family.</text>
</comment>
<dbReference type="GO" id="GO:0042277">
    <property type="term" value="F:peptide binding"/>
    <property type="evidence" value="ECO:0007669"/>
    <property type="project" value="TreeGrafter"/>
</dbReference>
<gene>
    <name evidence="17" type="primary">pepN</name>
    <name evidence="17" type="ORF">E4099_00990</name>
</gene>
<keyword evidence="7" id="KW-0645">Protease</keyword>
<name>A0A4Z0HGF7_9ACTN</name>
<dbReference type="GO" id="GO:0043171">
    <property type="term" value="P:peptide catabolic process"/>
    <property type="evidence" value="ECO:0007669"/>
    <property type="project" value="TreeGrafter"/>
</dbReference>
<dbReference type="InterPro" id="IPR012778">
    <property type="entry name" value="Pept_M1_aminopeptidase"/>
</dbReference>
<comment type="catalytic activity">
    <reaction evidence="1">
        <text>Release of an N-terminal amino acid, Xaa-|-Yaa- from a peptide, amide or arylamide. Xaa is preferably Ala, but may be most amino acids including Pro (slow action). When a terminal hydrophobic residue is followed by a prolyl residue, the two may be released as an intact Xaa-Pro dipeptide.</text>
        <dbReference type="EC" id="3.4.11.2"/>
    </reaction>
</comment>
<dbReference type="GO" id="GO:0016020">
    <property type="term" value="C:membrane"/>
    <property type="evidence" value="ECO:0007669"/>
    <property type="project" value="TreeGrafter"/>
</dbReference>
<evidence type="ECO:0000256" key="11">
    <source>
        <dbReference type="ARBA" id="ARBA00023049"/>
    </source>
</evidence>
<dbReference type="InterPro" id="IPR045357">
    <property type="entry name" value="Aminopeptidase_N-like_N"/>
</dbReference>
<dbReference type="GO" id="GO:0016285">
    <property type="term" value="F:alanyl aminopeptidase activity"/>
    <property type="evidence" value="ECO:0007669"/>
    <property type="project" value="UniProtKB-EC"/>
</dbReference>
<evidence type="ECO:0000256" key="1">
    <source>
        <dbReference type="ARBA" id="ARBA00000098"/>
    </source>
</evidence>
<dbReference type="Pfam" id="PF01433">
    <property type="entry name" value="Peptidase_M1"/>
    <property type="match status" value="1"/>
</dbReference>
<dbReference type="PRINTS" id="PR00756">
    <property type="entry name" value="ALADIPTASE"/>
</dbReference>
<keyword evidence="18" id="KW-1185">Reference proteome</keyword>
<keyword evidence="9 17" id="KW-0378">Hydrolase</keyword>
<dbReference type="InterPro" id="IPR014782">
    <property type="entry name" value="Peptidase_M1_dom"/>
</dbReference>
<keyword evidence="6 17" id="KW-0031">Aminopeptidase</keyword>